<dbReference type="GO" id="GO:0006006">
    <property type="term" value="P:glucose metabolic process"/>
    <property type="evidence" value="ECO:0007669"/>
    <property type="project" value="TreeGrafter"/>
</dbReference>
<dbReference type="CDD" id="cd09019">
    <property type="entry name" value="galactose_mutarotase_like"/>
    <property type="match status" value="1"/>
</dbReference>
<feature type="binding site" evidence="13">
    <location>
        <position position="289"/>
    </location>
    <ligand>
        <name>beta-D-galactose</name>
        <dbReference type="ChEBI" id="CHEBI:27667"/>
    </ligand>
</feature>
<evidence type="ECO:0000256" key="13">
    <source>
        <dbReference type="PIRSR" id="PIRSR005096-2"/>
    </source>
</evidence>
<dbReference type="Pfam" id="PF01263">
    <property type="entry name" value="Aldose_epim"/>
    <property type="match status" value="1"/>
</dbReference>
<dbReference type="EMBL" id="RJTM01000026">
    <property type="protein sequence ID" value="RNL91437.1"/>
    <property type="molecule type" value="Genomic_DNA"/>
</dbReference>
<evidence type="ECO:0000256" key="3">
    <source>
        <dbReference type="ARBA" id="ARBA00005028"/>
    </source>
</evidence>
<feature type="compositionally biased region" description="Basic and acidic residues" evidence="15">
    <location>
        <begin position="24"/>
        <end position="36"/>
    </location>
</feature>
<dbReference type="FunFam" id="2.70.98.10:FF:000003">
    <property type="entry name" value="Aldose 1-epimerase"/>
    <property type="match status" value="1"/>
</dbReference>
<dbReference type="InterPro" id="IPR015443">
    <property type="entry name" value="Aldose_1-epimerase"/>
</dbReference>
<dbReference type="Gene3D" id="2.70.98.10">
    <property type="match status" value="1"/>
</dbReference>
<evidence type="ECO:0000256" key="15">
    <source>
        <dbReference type="SAM" id="MobiDB-lite"/>
    </source>
</evidence>
<dbReference type="EC" id="5.1.3.3" evidence="11"/>
<dbReference type="NCBIfam" id="NF008277">
    <property type="entry name" value="PRK11055.1"/>
    <property type="match status" value="1"/>
</dbReference>
<evidence type="ECO:0000256" key="14">
    <source>
        <dbReference type="PIRSR" id="PIRSR005096-3"/>
    </source>
</evidence>
<dbReference type="InterPro" id="IPR014718">
    <property type="entry name" value="GH-type_carb-bd"/>
</dbReference>
<evidence type="ECO:0000256" key="5">
    <source>
        <dbReference type="ARBA" id="ARBA00011245"/>
    </source>
</evidence>
<evidence type="ECO:0000256" key="9">
    <source>
        <dbReference type="ARBA" id="ARBA00023235"/>
    </source>
</evidence>
<dbReference type="GO" id="GO:0004034">
    <property type="term" value="F:aldose 1-epimerase activity"/>
    <property type="evidence" value="ECO:0007669"/>
    <property type="project" value="UniProtKB-EC"/>
</dbReference>
<evidence type="ECO:0000256" key="4">
    <source>
        <dbReference type="ARBA" id="ARBA00006206"/>
    </source>
</evidence>
<keyword evidence="9 11" id="KW-0413">Isomerase</keyword>
<evidence type="ECO:0000256" key="11">
    <source>
        <dbReference type="PIRNR" id="PIRNR005096"/>
    </source>
</evidence>
<comment type="cofactor">
    <cofactor evidence="1">
        <name>Ca(2+)</name>
        <dbReference type="ChEBI" id="CHEBI:29108"/>
    </cofactor>
</comment>
<dbReference type="InterPro" id="IPR011013">
    <property type="entry name" value="Gal_mutarotase_sf_dom"/>
</dbReference>
<feature type="binding site" evidence="14">
    <location>
        <begin position="118"/>
        <end position="119"/>
    </location>
    <ligand>
        <name>beta-D-galactose</name>
        <dbReference type="ChEBI" id="CHEBI:27667"/>
    </ligand>
</feature>
<dbReference type="PANTHER" id="PTHR10091:SF0">
    <property type="entry name" value="GALACTOSE MUTAROTASE"/>
    <property type="match status" value="1"/>
</dbReference>
<feature type="binding site" evidence="14">
    <location>
        <begin position="218"/>
        <end position="220"/>
    </location>
    <ligand>
        <name>beta-D-galactose</name>
        <dbReference type="ChEBI" id="CHEBI:27667"/>
    </ligand>
</feature>
<dbReference type="PANTHER" id="PTHR10091">
    <property type="entry name" value="ALDOSE-1-EPIMERASE"/>
    <property type="match status" value="1"/>
</dbReference>
<dbReference type="PROSITE" id="PS51257">
    <property type="entry name" value="PROKAR_LIPOPROTEIN"/>
    <property type="match status" value="1"/>
</dbReference>
<dbReference type="GO" id="GO:0005737">
    <property type="term" value="C:cytoplasm"/>
    <property type="evidence" value="ECO:0007669"/>
    <property type="project" value="UniProtKB-SubCell"/>
</dbReference>
<accession>A0A3N0EUM8</accession>
<comment type="caution">
    <text evidence="16">The sequence shown here is derived from an EMBL/GenBank/DDBJ whole genome shotgun (WGS) entry which is preliminary data.</text>
</comment>
<keyword evidence="6" id="KW-0963">Cytoplasm</keyword>
<keyword evidence="7" id="KW-0597">Phosphoprotein</keyword>
<dbReference type="AlphaFoldDB" id="A0A3N0EUM8"/>
<dbReference type="RefSeq" id="WP_123214814.1">
    <property type="nucleotide sequence ID" value="NZ_RJTM01000026.1"/>
</dbReference>
<evidence type="ECO:0000313" key="16">
    <source>
        <dbReference type="EMBL" id="RNL91437.1"/>
    </source>
</evidence>
<name>A0A3N0EUM8_SINP1</name>
<evidence type="ECO:0000256" key="2">
    <source>
        <dbReference type="ARBA" id="ARBA00004496"/>
    </source>
</evidence>
<feature type="active site" description="Proton acceptor" evidence="12">
    <location>
        <position position="354"/>
    </location>
</feature>
<evidence type="ECO:0000256" key="6">
    <source>
        <dbReference type="ARBA" id="ARBA00022490"/>
    </source>
</evidence>
<protein>
    <recommendedName>
        <fullName evidence="11">Aldose 1-epimerase</fullName>
        <ecNumber evidence="11">5.1.3.3</ecNumber>
    </recommendedName>
</protein>
<proteinExistence type="inferred from homology"/>
<organism evidence="16 17">
    <name type="scientific">Sinomicrobium pectinilyticum</name>
    <dbReference type="NCBI Taxonomy" id="1084421"/>
    <lineage>
        <taxon>Bacteria</taxon>
        <taxon>Pseudomonadati</taxon>
        <taxon>Bacteroidota</taxon>
        <taxon>Flavobacteriia</taxon>
        <taxon>Flavobacteriales</taxon>
        <taxon>Flavobacteriaceae</taxon>
        <taxon>Sinomicrobium</taxon>
    </lineage>
</organism>
<keyword evidence="17" id="KW-1185">Reference proteome</keyword>
<dbReference type="UniPathway" id="UPA00242"/>
<gene>
    <name evidence="16" type="ORF">ED312_04505</name>
</gene>
<keyword evidence="10 11" id="KW-0119">Carbohydrate metabolism</keyword>
<keyword evidence="8" id="KW-0106">Calcium</keyword>
<reference evidence="16 17" key="1">
    <citation type="submission" date="2018-10" db="EMBL/GenBank/DDBJ databases">
        <title>Sinomicrobium pectinilyticum sp. nov., a pectinase-producing bacterium isolated from alkaline and saline soil, and emended description of the genus Sinomicrobium.</title>
        <authorList>
            <person name="Cheng B."/>
            <person name="Li C."/>
            <person name="Lai Q."/>
            <person name="Du M."/>
            <person name="Shao Z."/>
            <person name="Xu P."/>
            <person name="Yang C."/>
        </authorList>
    </citation>
    <scope>NUCLEOTIDE SEQUENCE [LARGE SCALE GENOMIC DNA]</scope>
    <source>
        <strain evidence="16 17">5DNS001</strain>
    </source>
</reference>
<feature type="active site" description="Proton donor" evidence="12">
    <location>
        <position position="218"/>
    </location>
</feature>
<evidence type="ECO:0000256" key="7">
    <source>
        <dbReference type="ARBA" id="ARBA00022553"/>
    </source>
</evidence>
<dbReference type="InterPro" id="IPR008183">
    <property type="entry name" value="Aldose_1/G6P_1-epimerase"/>
</dbReference>
<dbReference type="GO" id="GO:0033499">
    <property type="term" value="P:galactose catabolic process via UDP-galactose, Leloir pathway"/>
    <property type="evidence" value="ECO:0007669"/>
    <property type="project" value="TreeGrafter"/>
</dbReference>
<dbReference type="GO" id="GO:0030246">
    <property type="term" value="F:carbohydrate binding"/>
    <property type="evidence" value="ECO:0007669"/>
    <property type="project" value="InterPro"/>
</dbReference>
<evidence type="ECO:0000256" key="8">
    <source>
        <dbReference type="ARBA" id="ARBA00022837"/>
    </source>
</evidence>
<dbReference type="PIRSF" id="PIRSF005096">
    <property type="entry name" value="GALM"/>
    <property type="match status" value="1"/>
</dbReference>
<comment type="pathway">
    <text evidence="3 11">Carbohydrate metabolism; hexose metabolism.</text>
</comment>
<evidence type="ECO:0000256" key="10">
    <source>
        <dbReference type="ARBA" id="ARBA00023277"/>
    </source>
</evidence>
<dbReference type="InterPro" id="IPR047215">
    <property type="entry name" value="Galactose_mutarotase-like"/>
</dbReference>
<dbReference type="Proteomes" id="UP000267469">
    <property type="component" value="Unassembled WGS sequence"/>
</dbReference>
<dbReference type="OrthoDB" id="9779408at2"/>
<comment type="subcellular location">
    <subcellularLocation>
        <location evidence="2">Cytoplasm</location>
    </subcellularLocation>
</comment>
<feature type="region of interest" description="Disordered" evidence="15">
    <location>
        <begin position="24"/>
        <end position="47"/>
    </location>
</feature>
<dbReference type="SUPFAM" id="SSF74650">
    <property type="entry name" value="Galactose mutarotase-like"/>
    <property type="match status" value="1"/>
</dbReference>
<sequence length="389" mass="43234">MKTHYLAAVCFAVLACNTKQKKQAEPQENKVVEKEQPATSVTSEKFGTLPDGREVERFTLTNANGLQMKVITYGGIITSLTTPDRDGNQGDIVLGFDTLEGYLQEVPYFGALIGRYGNRIANGKFTLDGKEYTLAKNDGPNHLHGGNKGFDKVLWTASEEKTDNGAALKLQYRSKDMEEGYPGNLDVTVVYTLTNDDELKVDYKAATDKKTVLNLTQHSYFNLSPESETILGHELELNADAFLPVNKTLIPTGEIKDVEGTPFDFRQSKTVGKDIEQKDTQLEYGKGYDHCWVLNGENGEMKHAATLHDPKSGRVMEVLTTEPAIQFYSGNFLDGSLTGKENKNYVHRSGLCLETQHYPDSPNQPDFPSTVLEPGEEYSTTTIFKFTVK</sequence>
<evidence type="ECO:0000256" key="12">
    <source>
        <dbReference type="PIRSR" id="PIRSR005096-1"/>
    </source>
</evidence>
<evidence type="ECO:0000313" key="17">
    <source>
        <dbReference type="Proteomes" id="UP000267469"/>
    </source>
</evidence>
<comment type="similarity">
    <text evidence="4 11">Belongs to the aldose epimerase family.</text>
</comment>
<evidence type="ECO:0000256" key="1">
    <source>
        <dbReference type="ARBA" id="ARBA00001913"/>
    </source>
</evidence>
<comment type="catalytic activity">
    <reaction evidence="11">
        <text>alpha-D-glucose = beta-D-glucose</text>
        <dbReference type="Rhea" id="RHEA:10264"/>
        <dbReference type="ChEBI" id="CHEBI:15903"/>
        <dbReference type="ChEBI" id="CHEBI:17925"/>
        <dbReference type="EC" id="5.1.3.3"/>
    </reaction>
</comment>
<comment type="subunit">
    <text evidence="5">Monomer.</text>
</comment>